<keyword evidence="2" id="KW-1185">Reference proteome</keyword>
<gene>
    <name evidence="1" type="ORF">GLOIN_2v1837705</name>
</gene>
<protein>
    <submittedName>
        <fullName evidence="1">Uncharacterized protein</fullName>
    </submittedName>
</protein>
<dbReference type="Proteomes" id="UP000018888">
    <property type="component" value="Unassembled WGS sequence"/>
</dbReference>
<accession>A0A2P4QHN4</accession>
<dbReference type="EMBL" id="AUPC02000043">
    <property type="protein sequence ID" value="POG77147.1"/>
    <property type="molecule type" value="Genomic_DNA"/>
</dbReference>
<sequence length="152" mass="16961">MIFNSDQIISVKQSVKFISKTAKHIKARQQGATLDEKSSRCKIKTAQKLIGTKKVSLLKCGSTDSGEGISYVLPQINLHFSILDWFILGKGNFSWPSWLVLDEEDFNSSGHVFDFWLILGKGSTLLAITGLALYIEVPNSSLSRYPIFLNFS</sequence>
<name>A0A2P4QHN4_RHIID</name>
<dbReference type="AlphaFoldDB" id="A0A2P4QHN4"/>
<organism evidence="1 2">
    <name type="scientific">Rhizophagus irregularis (strain DAOM 181602 / DAOM 197198 / MUCL 43194)</name>
    <name type="common">Arbuscular mycorrhizal fungus</name>
    <name type="synonym">Glomus intraradices</name>
    <dbReference type="NCBI Taxonomy" id="747089"/>
    <lineage>
        <taxon>Eukaryota</taxon>
        <taxon>Fungi</taxon>
        <taxon>Fungi incertae sedis</taxon>
        <taxon>Mucoromycota</taxon>
        <taxon>Glomeromycotina</taxon>
        <taxon>Glomeromycetes</taxon>
        <taxon>Glomerales</taxon>
        <taxon>Glomeraceae</taxon>
        <taxon>Rhizophagus</taxon>
    </lineage>
</organism>
<comment type="caution">
    <text evidence="1">The sequence shown here is derived from an EMBL/GenBank/DDBJ whole genome shotgun (WGS) entry which is preliminary data.</text>
</comment>
<evidence type="ECO:0000313" key="1">
    <source>
        <dbReference type="EMBL" id="POG77147.1"/>
    </source>
</evidence>
<reference evidence="1 2" key="2">
    <citation type="journal article" date="2018" name="New Phytol.">
        <title>High intraspecific genome diversity in the model arbuscular mycorrhizal symbiont Rhizophagus irregularis.</title>
        <authorList>
            <person name="Chen E.C.H."/>
            <person name="Morin E."/>
            <person name="Beaudet D."/>
            <person name="Noel J."/>
            <person name="Yildirir G."/>
            <person name="Ndikumana S."/>
            <person name="Charron P."/>
            <person name="St-Onge C."/>
            <person name="Giorgi J."/>
            <person name="Kruger M."/>
            <person name="Marton T."/>
            <person name="Ropars J."/>
            <person name="Grigoriev I.V."/>
            <person name="Hainaut M."/>
            <person name="Henrissat B."/>
            <person name="Roux C."/>
            <person name="Martin F."/>
            <person name="Corradi N."/>
        </authorList>
    </citation>
    <scope>NUCLEOTIDE SEQUENCE [LARGE SCALE GENOMIC DNA]</scope>
    <source>
        <strain evidence="1 2">DAOM 197198</strain>
    </source>
</reference>
<proteinExistence type="predicted"/>
<evidence type="ECO:0000313" key="2">
    <source>
        <dbReference type="Proteomes" id="UP000018888"/>
    </source>
</evidence>
<reference evidence="1 2" key="1">
    <citation type="journal article" date="2013" name="Proc. Natl. Acad. Sci. U.S.A.">
        <title>Genome of an arbuscular mycorrhizal fungus provides insight into the oldest plant symbiosis.</title>
        <authorList>
            <person name="Tisserant E."/>
            <person name="Malbreil M."/>
            <person name="Kuo A."/>
            <person name="Kohler A."/>
            <person name="Symeonidi A."/>
            <person name="Balestrini R."/>
            <person name="Charron P."/>
            <person name="Duensing N."/>
            <person name="Frei Dit Frey N."/>
            <person name="Gianinazzi-Pearson V."/>
            <person name="Gilbert L.B."/>
            <person name="Handa Y."/>
            <person name="Herr J.R."/>
            <person name="Hijri M."/>
            <person name="Koul R."/>
            <person name="Kawaguchi M."/>
            <person name="Krajinski F."/>
            <person name="Lammers P.J."/>
            <person name="Masclaux F.G."/>
            <person name="Murat C."/>
            <person name="Morin E."/>
            <person name="Ndikumana S."/>
            <person name="Pagni M."/>
            <person name="Petitpierre D."/>
            <person name="Requena N."/>
            <person name="Rosikiewicz P."/>
            <person name="Riley R."/>
            <person name="Saito K."/>
            <person name="San Clemente H."/>
            <person name="Shapiro H."/>
            <person name="van Tuinen D."/>
            <person name="Becard G."/>
            <person name="Bonfante P."/>
            <person name="Paszkowski U."/>
            <person name="Shachar-Hill Y.Y."/>
            <person name="Tuskan G.A."/>
            <person name="Young P.W."/>
            <person name="Sanders I.R."/>
            <person name="Henrissat B."/>
            <person name="Rensing S.A."/>
            <person name="Grigoriev I.V."/>
            <person name="Corradi N."/>
            <person name="Roux C."/>
            <person name="Martin F."/>
        </authorList>
    </citation>
    <scope>NUCLEOTIDE SEQUENCE [LARGE SCALE GENOMIC DNA]</scope>
    <source>
        <strain evidence="1 2">DAOM 197198</strain>
    </source>
</reference>